<dbReference type="GO" id="GO:0071949">
    <property type="term" value="F:FAD binding"/>
    <property type="evidence" value="ECO:0007669"/>
    <property type="project" value="InterPro"/>
</dbReference>
<reference evidence="2" key="1">
    <citation type="journal article" date="2020" name="mSystems">
        <title>Genome- and Community-Level Interaction Insights into Carbon Utilization and Element Cycling Functions of Hydrothermarchaeota in Hydrothermal Sediment.</title>
        <authorList>
            <person name="Zhou Z."/>
            <person name="Liu Y."/>
            <person name="Xu W."/>
            <person name="Pan J."/>
            <person name="Luo Z.H."/>
            <person name="Li M."/>
        </authorList>
    </citation>
    <scope>NUCLEOTIDE SEQUENCE [LARGE SCALE GENOMIC DNA]</scope>
    <source>
        <strain evidence="2">HyVt-93</strain>
    </source>
</reference>
<feature type="domain" description="FAD-binding" evidence="1">
    <location>
        <begin position="2"/>
        <end position="187"/>
    </location>
</feature>
<sequence>MKYDVAIIGGGAVGNYLANLLAGEFRVALIEAKTSFGGKACSGIIGAENYEKLNLPMEAILNEFAGAIFYSRIQSFEIERKTPQAYMVDRKALEKALAERAIKKGAEYYMGTRFLGFKNGKALVERFNERFEIEADFYVGADGVSSKVAQEVGAKTEAEFLSGYEVEVVGDFKRKDFVEVWVNKDINDEFFMWVAPVNESLARVGTFGSYDALMRFLRLRLLKETHIVEIKAGNVGFGFRKPWVKGNVALLGDAALQIKPLTAGGIVYGMLCAHALRYSIRRGDLSIYEKLCGDIKKQIAFGLRVRKLFKALDQEKIEKLFEILSSREAINVIENYADFDDHKKTITALVKHPRLLARALRVTPMLLRYLVM</sequence>
<gene>
    <name evidence="2" type="ORF">ENL40_01465</name>
</gene>
<dbReference type="Pfam" id="PF01494">
    <property type="entry name" value="FAD_binding_3"/>
    <property type="match status" value="1"/>
</dbReference>
<dbReference type="Gene3D" id="3.50.50.60">
    <property type="entry name" value="FAD/NAD(P)-binding domain"/>
    <property type="match status" value="1"/>
</dbReference>
<comment type="caution">
    <text evidence="2">The sequence shown here is derived from an EMBL/GenBank/DDBJ whole genome shotgun (WGS) entry which is preliminary data.</text>
</comment>
<dbReference type="PANTHER" id="PTHR42685:SF18">
    <property type="entry name" value="DIGERANYLGERANYLGLYCEROPHOSPHOLIPID REDUCTASE"/>
    <property type="match status" value="1"/>
</dbReference>
<dbReference type="PANTHER" id="PTHR42685">
    <property type="entry name" value="GERANYLGERANYL DIPHOSPHATE REDUCTASE"/>
    <property type="match status" value="1"/>
</dbReference>
<dbReference type="PRINTS" id="PR00420">
    <property type="entry name" value="RNGMNOXGNASE"/>
</dbReference>
<dbReference type="InterPro" id="IPR050407">
    <property type="entry name" value="Geranylgeranyl_reductase"/>
</dbReference>
<proteinExistence type="predicted"/>
<dbReference type="InterPro" id="IPR011777">
    <property type="entry name" value="Geranylgeranyl_Rdtase_fam"/>
</dbReference>
<dbReference type="NCBIfam" id="TIGR02032">
    <property type="entry name" value="GG-red-SF"/>
    <property type="match status" value="1"/>
</dbReference>
<dbReference type="InterPro" id="IPR036188">
    <property type="entry name" value="FAD/NAD-bd_sf"/>
</dbReference>
<dbReference type="InterPro" id="IPR002938">
    <property type="entry name" value="FAD-bd"/>
</dbReference>
<evidence type="ECO:0000259" key="1">
    <source>
        <dbReference type="Pfam" id="PF01494"/>
    </source>
</evidence>
<evidence type="ECO:0000313" key="2">
    <source>
        <dbReference type="EMBL" id="HHI00139.1"/>
    </source>
</evidence>
<dbReference type="Proteomes" id="UP000886217">
    <property type="component" value="Unassembled WGS sequence"/>
</dbReference>
<dbReference type="GO" id="GO:0016628">
    <property type="term" value="F:oxidoreductase activity, acting on the CH-CH group of donors, NAD or NADP as acceptor"/>
    <property type="evidence" value="ECO:0007669"/>
    <property type="project" value="InterPro"/>
</dbReference>
<protein>
    <submittedName>
        <fullName evidence="2">NAD(P)/FAD-dependent oxidoreductase</fullName>
    </submittedName>
</protein>
<name>A0A7C5JVV3_THELI</name>
<dbReference type="AlphaFoldDB" id="A0A7C5JVV3"/>
<organism evidence="2">
    <name type="scientific">Thermococcus litoralis</name>
    <dbReference type="NCBI Taxonomy" id="2265"/>
    <lineage>
        <taxon>Archaea</taxon>
        <taxon>Methanobacteriati</taxon>
        <taxon>Methanobacteriota</taxon>
        <taxon>Thermococci</taxon>
        <taxon>Thermococcales</taxon>
        <taxon>Thermococcaceae</taxon>
        <taxon>Thermococcus</taxon>
    </lineage>
</organism>
<dbReference type="SUPFAM" id="SSF51905">
    <property type="entry name" value="FAD/NAD(P)-binding domain"/>
    <property type="match status" value="1"/>
</dbReference>
<accession>A0A7C5JVV3</accession>
<dbReference type="EMBL" id="DRTU01000067">
    <property type="protein sequence ID" value="HHI00139.1"/>
    <property type="molecule type" value="Genomic_DNA"/>
</dbReference>